<organism evidence="1 2">
    <name type="scientific">Choiromyces venosus 120613-1</name>
    <dbReference type="NCBI Taxonomy" id="1336337"/>
    <lineage>
        <taxon>Eukaryota</taxon>
        <taxon>Fungi</taxon>
        <taxon>Dikarya</taxon>
        <taxon>Ascomycota</taxon>
        <taxon>Pezizomycotina</taxon>
        <taxon>Pezizomycetes</taxon>
        <taxon>Pezizales</taxon>
        <taxon>Tuberaceae</taxon>
        <taxon>Choiromyces</taxon>
    </lineage>
</organism>
<evidence type="ECO:0000313" key="2">
    <source>
        <dbReference type="Proteomes" id="UP000276215"/>
    </source>
</evidence>
<dbReference type="EMBL" id="ML120352">
    <property type="protein sequence ID" value="RPB05862.1"/>
    <property type="molecule type" value="Genomic_DNA"/>
</dbReference>
<protein>
    <submittedName>
        <fullName evidence="1">Uncharacterized protein</fullName>
    </submittedName>
</protein>
<sequence>MTITTIWVGLISRTSVVQDTQHTSGHSEIGWPFYIFFLDLSATNAHILLNLARNEELNRLLDTSQLIENDILSHPLARPIPAAEFRQALFKDLGRRRPKERISRKVRVQSRSSTHHISKTSRIYFTKNSHTRGLPAKSPSSPTHTDILATTPNHCLERMEKRRECCICRYDFRNGQKAGRSRPKLTQFECQTCSPPCALCGGNEPCFARWHNVVQMR</sequence>
<dbReference type="AlphaFoldDB" id="A0A3N4K9A0"/>
<name>A0A3N4K9A0_9PEZI</name>
<reference evidence="1 2" key="1">
    <citation type="journal article" date="2018" name="Nat. Ecol. Evol.">
        <title>Pezizomycetes genomes reveal the molecular basis of ectomycorrhizal truffle lifestyle.</title>
        <authorList>
            <person name="Murat C."/>
            <person name="Payen T."/>
            <person name="Noel B."/>
            <person name="Kuo A."/>
            <person name="Morin E."/>
            <person name="Chen J."/>
            <person name="Kohler A."/>
            <person name="Krizsan K."/>
            <person name="Balestrini R."/>
            <person name="Da Silva C."/>
            <person name="Montanini B."/>
            <person name="Hainaut M."/>
            <person name="Levati E."/>
            <person name="Barry K.W."/>
            <person name="Belfiori B."/>
            <person name="Cichocki N."/>
            <person name="Clum A."/>
            <person name="Dockter R.B."/>
            <person name="Fauchery L."/>
            <person name="Guy J."/>
            <person name="Iotti M."/>
            <person name="Le Tacon F."/>
            <person name="Lindquist E.A."/>
            <person name="Lipzen A."/>
            <person name="Malagnac F."/>
            <person name="Mello A."/>
            <person name="Molinier V."/>
            <person name="Miyauchi S."/>
            <person name="Poulain J."/>
            <person name="Riccioni C."/>
            <person name="Rubini A."/>
            <person name="Sitrit Y."/>
            <person name="Splivallo R."/>
            <person name="Traeger S."/>
            <person name="Wang M."/>
            <person name="Zifcakova L."/>
            <person name="Wipf D."/>
            <person name="Zambonelli A."/>
            <person name="Paolocci F."/>
            <person name="Nowrousian M."/>
            <person name="Ottonello S."/>
            <person name="Baldrian P."/>
            <person name="Spatafora J.W."/>
            <person name="Henrissat B."/>
            <person name="Nagy L.G."/>
            <person name="Aury J.M."/>
            <person name="Wincker P."/>
            <person name="Grigoriev I.V."/>
            <person name="Bonfante P."/>
            <person name="Martin F.M."/>
        </authorList>
    </citation>
    <scope>NUCLEOTIDE SEQUENCE [LARGE SCALE GENOMIC DNA]</scope>
    <source>
        <strain evidence="1 2">120613-1</strain>
    </source>
</reference>
<gene>
    <name evidence="1" type="ORF">L873DRAFT_557167</name>
</gene>
<proteinExistence type="predicted"/>
<keyword evidence="2" id="KW-1185">Reference proteome</keyword>
<accession>A0A3N4K9A0</accession>
<dbReference type="Proteomes" id="UP000276215">
    <property type="component" value="Unassembled WGS sequence"/>
</dbReference>
<evidence type="ECO:0000313" key="1">
    <source>
        <dbReference type="EMBL" id="RPB05862.1"/>
    </source>
</evidence>